<dbReference type="InterPro" id="IPR027267">
    <property type="entry name" value="AH/BAR_dom_sf"/>
</dbReference>
<dbReference type="InterPro" id="IPR016024">
    <property type="entry name" value="ARM-type_fold"/>
</dbReference>
<organism evidence="3 4">
    <name type="scientific">Crassostrea virginica</name>
    <name type="common">Eastern oyster</name>
    <dbReference type="NCBI Taxonomy" id="6565"/>
    <lineage>
        <taxon>Eukaryota</taxon>
        <taxon>Metazoa</taxon>
        <taxon>Spiralia</taxon>
        <taxon>Lophotrochozoa</taxon>
        <taxon>Mollusca</taxon>
        <taxon>Bivalvia</taxon>
        <taxon>Autobranchia</taxon>
        <taxon>Pteriomorphia</taxon>
        <taxon>Ostreida</taxon>
        <taxon>Ostreoidea</taxon>
        <taxon>Ostreidae</taxon>
        <taxon>Crassostrea</taxon>
    </lineage>
</organism>
<dbReference type="OrthoDB" id="60621at2759"/>
<dbReference type="AlphaFoldDB" id="A0A8B8EZS0"/>
<dbReference type="Gene3D" id="1.20.1270.60">
    <property type="entry name" value="Arfaptin homology (AH) domain/BAR domain"/>
    <property type="match status" value="1"/>
</dbReference>
<feature type="region of interest" description="Disordered" evidence="2">
    <location>
        <begin position="253"/>
        <end position="392"/>
    </location>
</feature>
<sequence>MSRTGAEIRASKQKPDQRSWIKRMMGGPTSTVTVSETKAKLVQDRISLAERHFGQLCDDVASYTRKCARLRDKGDQIAKDLVDYTEAETLNPSMVRSLSEFASNISTVQDYRQAQVTRLEAKVLTPLANYGLKCKHAKNDIKEGMKVQDLEVSQRKKLDRLRQKSPADRAQLTMAETELQKASVKASAMTKNLEQLIDKFEEEKLKDLKKILTDFVNIEMVYHAKALEVYTECFQNIRSFDVEEDIEEFRAKMQPSNSANRMNMVRSSSYTSLESASEQQATSSIRRQHSAPNSQNATPIKSTTNNASNSSLRATADSRNGVDDEESEEEDEDDDDDDDDDEDDDDDDDEYTETETARTETARSTARTDKPAGQSEKTVIRPPSSLIKKVSK</sequence>
<evidence type="ECO:0000313" key="4">
    <source>
        <dbReference type="RefSeq" id="XP_022345486.1"/>
    </source>
</evidence>
<dbReference type="SUPFAM" id="SSF103657">
    <property type="entry name" value="BAR/IMD domain-like"/>
    <property type="match status" value="1"/>
</dbReference>
<dbReference type="RefSeq" id="XP_022345486.1">
    <property type="nucleotide sequence ID" value="XM_022489778.1"/>
</dbReference>
<accession>A0A8B8EZS0</accession>
<dbReference type="Pfam" id="PF06730">
    <property type="entry name" value="FAM92"/>
    <property type="match status" value="1"/>
</dbReference>
<dbReference type="GO" id="GO:0035869">
    <property type="term" value="C:ciliary transition zone"/>
    <property type="evidence" value="ECO:0007669"/>
    <property type="project" value="TreeGrafter"/>
</dbReference>
<feature type="compositionally biased region" description="Basic and acidic residues" evidence="2">
    <location>
        <begin position="355"/>
        <end position="370"/>
    </location>
</feature>
<reference evidence="4" key="1">
    <citation type="submission" date="2025-08" db="UniProtKB">
        <authorList>
            <consortium name="RefSeq"/>
        </authorList>
    </citation>
    <scope>IDENTIFICATION</scope>
    <source>
        <tissue evidence="4">Whole sample</tissue>
    </source>
</reference>
<dbReference type="PANTHER" id="PTHR21223">
    <property type="entry name" value="CBY1-INTERACTING BAR DOMAIN-CONTAINING PROTEIN HOMOLOG"/>
    <property type="match status" value="1"/>
</dbReference>
<name>A0A8B8EZS0_CRAVI</name>
<protein>
    <submittedName>
        <fullName evidence="4">Protein FAM92B-like isoform X1</fullName>
    </submittedName>
</protein>
<evidence type="ECO:0000313" key="3">
    <source>
        <dbReference type="Proteomes" id="UP000694844"/>
    </source>
</evidence>
<evidence type="ECO:0000256" key="1">
    <source>
        <dbReference type="SAM" id="Coils"/>
    </source>
</evidence>
<dbReference type="Proteomes" id="UP000694844">
    <property type="component" value="Chromosome 5"/>
</dbReference>
<feature type="compositionally biased region" description="Acidic residues" evidence="2">
    <location>
        <begin position="323"/>
        <end position="353"/>
    </location>
</feature>
<dbReference type="SUPFAM" id="SSF48371">
    <property type="entry name" value="ARM repeat"/>
    <property type="match status" value="1"/>
</dbReference>
<dbReference type="GeneID" id="111138025"/>
<dbReference type="GO" id="GO:0036064">
    <property type="term" value="C:ciliary basal body"/>
    <property type="evidence" value="ECO:0007669"/>
    <property type="project" value="TreeGrafter"/>
</dbReference>
<feature type="compositionally biased region" description="Low complexity" evidence="2">
    <location>
        <begin position="267"/>
        <end position="277"/>
    </location>
</feature>
<dbReference type="InterPro" id="IPR009602">
    <property type="entry name" value="CBAR/FAM92"/>
</dbReference>
<feature type="coiled-coil region" evidence="1">
    <location>
        <begin position="179"/>
        <end position="206"/>
    </location>
</feature>
<gene>
    <name evidence="4" type="primary">LOC111138025</name>
</gene>
<proteinExistence type="predicted"/>
<dbReference type="PANTHER" id="PTHR21223:SF2">
    <property type="entry name" value="CBY1-INTERACTING BAR DOMAIN-CONTAINING PROTEIN HOMOLOG"/>
    <property type="match status" value="1"/>
</dbReference>
<dbReference type="GO" id="GO:0060271">
    <property type="term" value="P:cilium assembly"/>
    <property type="evidence" value="ECO:0007669"/>
    <property type="project" value="TreeGrafter"/>
</dbReference>
<feature type="compositionally biased region" description="Polar residues" evidence="2">
    <location>
        <begin position="278"/>
        <end position="313"/>
    </location>
</feature>
<dbReference type="KEGG" id="cvn:111138025"/>
<evidence type="ECO:0000256" key="2">
    <source>
        <dbReference type="SAM" id="MobiDB-lite"/>
    </source>
</evidence>
<keyword evidence="3" id="KW-1185">Reference proteome</keyword>
<keyword evidence="1" id="KW-0175">Coiled coil</keyword>